<keyword evidence="4" id="KW-1185">Reference proteome</keyword>
<dbReference type="EMBL" id="FNNJ01000001">
    <property type="protein sequence ID" value="SDW16734.1"/>
    <property type="molecule type" value="Genomic_DNA"/>
</dbReference>
<feature type="signal peptide" evidence="2">
    <location>
        <begin position="1"/>
        <end position="21"/>
    </location>
</feature>
<feature type="region of interest" description="Disordered" evidence="1">
    <location>
        <begin position="284"/>
        <end position="309"/>
    </location>
</feature>
<keyword evidence="2" id="KW-0732">Signal</keyword>
<proteinExistence type="predicted"/>
<evidence type="ECO:0000313" key="3">
    <source>
        <dbReference type="EMBL" id="SDW16734.1"/>
    </source>
</evidence>
<dbReference type="RefSeq" id="WP_090118794.1">
    <property type="nucleotide sequence ID" value="NZ_FNNJ01000001.1"/>
</dbReference>
<feature type="chain" id="PRO_5011656106" description="Nicotinic acid mononucleotide adenyltransferase" evidence="2">
    <location>
        <begin position="22"/>
        <end position="309"/>
    </location>
</feature>
<evidence type="ECO:0000313" key="4">
    <source>
        <dbReference type="Proteomes" id="UP000199595"/>
    </source>
</evidence>
<gene>
    <name evidence="3" type="ORF">SAMN05444411_101195</name>
</gene>
<evidence type="ECO:0000256" key="1">
    <source>
        <dbReference type="SAM" id="MobiDB-lite"/>
    </source>
</evidence>
<dbReference type="AlphaFoldDB" id="A0A1H2RD16"/>
<name>A0A1H2RD16_9FLAO</name>
<feature type="compositionally biased region" description="Basic residues" evidence="1">
    <location>
        <begin position="295"/>
        <end position="309"/>
    </location>
</feature>
<protein>
    <recommendedName>
        <fullName evidence="5">Nicotinic acid mononucleotide adenyltransferase</fullName>
    </recommendedName>
</protein>
<evidence type="ECO:0000256" key="2">
    <source>
        <dbReference type="SAM" id="SignalP"/>
    </source>
</evidence>
<dbReference type="Proteomes" id="UP000199595">
    <property type="component" value="Unassembled WGS sequence"/>
</dbReference>
<accession>A0A1H2RD16</accession>
<dbReference type="STRING" id="762486.SAMN05444411_101195"/>
<organism evidence="3 4">
    <name type="scientific">Lutibacter oricola</name>
    <dbReference type="NCBI Taxonomy" id="762486"/>
    <lineage>
        <taxon>Bacteria</taxon>
        <taxon>Pseudomonadati</taxon>
        <taxon>Bacteroidota</taxon>
        <taxon>Flavobacteriia</taxon>
        <taxon>Flavobacteriales</taxon>
        <taxon>Flavobacteriaceae</taxon>
        <taxon>Lutibacter</taxon>
    </lineage>
</organism>
<evidence type="ECO:0008006" key="5">
    <source>
        <dbReference type="Google" id="ProtNLM"/>
    </source>
</evidence>
<dbReference type="OrthoDB" id="1150486at2"/>
<dbReference type="PROSITE" id="PS51257">
    <property type="entry name" value="PROKAR_LIPOPROTEIN"/>
    <property type="match status" value="1"/>
</dbReference>
<reference evidence="3 4" key="1">
    <citation type="submission" date="2016-10" db="EMBL/GenBank/DDBJ databases">
        <authorList>
            <person name="de Groot N.N."/>
        </authorList>
    </citation>
    <scope>NUCLEOTIDE SEQUENCE [LARGE SCALE GENOMIC DNA]</scope>
    <source>
        <strain evidence="3 4">DSM 24956</strain>
    </source>
</reference>
<sequence>MKTLKLLFATLVLSIAVTSCSTTVNGLNDDDFYYATLEDIISTNDIWYVDYNETTGTGDIPFMSKAFTISFLNGKLYANNNLVGIGSTGNGYGIQIGYYNTNKGYLEIDHDIDGFIDFDVIEINSDRIKLSDNYNNVTYTLEGYQKYNFDFDKIFYENIEYLLQEFEAWEKSYVSDSGDVNEFDNENFLAFTPENITTFYSSKDEVGTNIANILWDYVGGYEVYDVQGYENLKILTLDYDSYGTEEFELTVINDDKIELYHVNSGTTYEFDGLNYIQYKKSAKGKGSTVSNEGRKRTKVKRATKIRKKH</sequence>